<protein>
    <submittedName>
        <fullName evidence="1">Four helix bundle protein</fullName>
    </submittedName>
</protein>
<accession>A0A6B3L9Y8</accession>
<dbReference type="CDD" id="cd16377">
    <property type="entry name" value="23S_rRNA_IVP_like"/>
    <property type="match status" value="1"/>
</dbReference>
<dbReference type="NCBIfam" id="TIGR02436">
    <property type="entry name" value="four helix bundle protein"/>
    <property type="match status" value="1"/>
</dbReference>
<evidence type="ECO:0000313" key="1">
    <source>
        <dbReference type="EMBL" id="QQL44268.1"/>
    </source>
</evidence>
<dbReference type="InterPro" id="IPR012657">
    <property type="entry name" value="23S_rRNA-intervening_sequence"/>
</dbReference>
<gene>
    <name evidence="1" type="ORF">G3M56_010235</name>
</gene>
<dbReference type="Gene3D" id="1.20.1440.60">
    <property type="entry name" value="23S rRNA-intervening sequence"/>
    <property type="match status" value="1"/>
</dbReference>
<dbReference type="PANTHER" id="PTHR38471">
    <property type="entry name" value="FOUR HELIX BUNDLE PROTEIN"/>
    <property type="match status" value="1"/>
</dbReference>
<dbReference type="Proteomes" id="UP000475117">
    <property type="component" value="Chromosome"/>
</dbReference>
<dbReference type="EMBL" id="CP066776">
    <property type="protein sequence ID" value="QQL44268.1"/>
    <property type="molecule type" value="Genomic_DNA"/>
</dbReference>
<reference evidence="1 2" key="1">
    <citation type="submission" date="2020-12" db="EMBL/GenBank/DDBJ databases">
        <title>Sulforoseuscoccus oceanibium gen. nov., sp. nov., a representative of the phylum Verrucomicrobia with special cytoplasmic membrane, and proposal of Sulforoseuscoccusaceae fam. nov.</title>
        <authorList>
            <person name="Xi F."/>
        </authorList>
    </citation>
    <scope>NUCLEOTIDE SEQUENCE [LARGE SCALE GENOMIC DNA]</scope>
    <source>
        <strain evidence="1 2">T37</strain>
    </source>
</reference>
<name>A0A6B3L9Y8_9BACT</name>
<keyword evidence="2" id="KW-1185">Reference proteome</keyword>
<dbReference type="PANTHER" id="PTHR38471:SF2">
    <property type="entry name" value="FOUR HELIX BUNDLE PROTEIN"/>
    <property type="match status" value="1"/>
</dbReference>
<evidence type="ECO:0000313" key="2">
    <source>
        <dbReference type="Proteomes" id="UP000475117"/>
    </source>
</evidence>
<dbReference type="RefSeq" id="WP_164362299.1">
    <property type="nucleotide sequence ID" value="NZ_CP066776.1"/>
</dbReference>
<proteinExistence type="predicted"/>
<dbReference type="InterPro" id="IPR036583">
    <property type="entry name" value="23S_rRNA_IVS_sf"/>
</dbReference>
<organism evidence="1 2">
    <name type="scientific">Sulfuriroseicoccus oceanibius</name>
    <dbReference type="NCBI Taxonomy" id="2707525"/>
    <lineage>
        <taxon>Bacteria</taxon>
        <taxon>Pseudomonadati</taxon>
        <taxon>Verrucomicrobiota</taxon>
        <taxon>Verrucomicrobiia</taxon>
        <taxon>Verrucomicrobiales</taxon>
        <taxon>Verrucomicrobiaceae</taxon>
        <taxon>Sulfuriroseicoccus</taxon>
    </lineage>
</organism>
<dbReference type="SUPFAM" id="SSF158446">
    <property type="entry name" value="IVS-encoded protein-like"/>
    <property type="match status" value="1"/>
</dbReference>
<dbReference type="Pfam" id="PF05635">
    <property type="entry name" value="23S_rRNA_IVP"/>
    <property type="match status" value="1"/>
</dbReference>
<dbReference type="AlphaFoldDB" id="A0A6B3L9Y8"/>
<dbReference type="KEGG" id="soa:G3M56_010235"/>
<sequence>MESARSFEDLMAWQKAHALVLEIYKITQSFPSSETYGLTSQIRRAAVSIASNIAEGFNRFSPTEKIRFYNIAEASAEEVRYQLLLAHDLQFADTSHLQEQATEAKRLIIGLIKSIRARS</sequence>